<evidence type="ECO:0000313" key="2">
    <source>
        <dbReference type="Proteomes" id="UP000002363"/>
    </source>
</evidence>
<dbReference type="KEGG" id="enc:ECL_02061"/>
<sequence>MWSDKGGWSQLVPYKFATIGAKQNIKVYKGKAGYFKIESS</sequence>
<dbReference type="EnsemblBacteria" id="ADF61613">
    <property type="protein sequence ID" value="ADF61613"/>
    <property type="gene ID" value="ECL_02061"/>
</dbReference>
<dbReference type="AlphaFoldDB" id="A0A0H3CM20"/>
<dbReference type="STRING" id="716541.ECL_02061"/>
<dbReference type="Proteomes" id="UP000002363">
    <property type="component" value="Chromosome"/>
</dbReference>
<dbReference type="HOGENOM" id="CLU_3288967_0_0_6"/>
<evidence type="ECO:0000313" key="1">
    <source>
        <dbReference type="EMBL" id="ADF61613.1"/>
    </source>
</evidence>
<reference evidence="1 2" key="1">
    <citation type="journal article" date="2010" name="J. Bacteriol.">
        <title>Complete genome sequence of Enterobacter cloacae subsp. cloacae type strain ATCC 13047.</title>
        <authorList>
            <person name="Ren Y."/>
            <person name="Ren Y."/>
            <person name="Zhou Z."/>
            <person name="Guo X."/>
            <person name="Li Y."/>
            <person name="Feng L."/>
            <person name="Wang L."/>
        </authorList>
    </citation>
    <scope>NUCLEOTIDE SEQUENCE [LARGE SCALE GENOMIC DNA]</scope>
    <source>
        <strain evidence="2">ATCC 13047 / DSM 30054 / NBRC 13535 / NCTC 10005 / WDCM 00083 / NCDC 279-56</strain>
    </source>
</reference>
<proteinExistence type="predicted"/>
<dbReference type="PATRIC" id="fig|716541.4.peg.2259"/>
<protein>
    <submittedName>
        <fullName evidence="1">Uncharacterized protein</fullName>
    </submittedName>
</protein>
<keyword evidence="2" id="KW-1185">Reference proteome</keyword>
<name>A0A0H3CM20_ENTCC</name>
<gene>
    <name evidence="1" type="ordered locus">ECL_02061</name>
</gene>
<organism evidence="1 2">
    <name type="scientific">Enterobacter cloacae subsp. cloacae (strain ATCC 13047 / DSM 30054 / NBRC 13535 / NCTC 10005 / WDCM 00083 / NCDC 279-56)</name>
    <dbReference type="NCBI Taxonomy" id="716541"/>
    <lineage>
        <taxon>Bacteria</taxon>
        <taxon>Pseudomonadati</taxon>
        <taxon>Pseudomonadota</taxon>
        <taxon>Gammaproteobacteria</taxon>
        <taxon>Enterobacterales</taxon>
        <taxon>Enterobacteriaceae</taxon>
        <taxon>Enterobacter</taxon>
        <taxon>Enterobacter cloacae complex</taxon>
    </lineage>
</organism>
<dbReference type="EMBL" id="CP001918">
    <property type="protein sequence ID" value="ADF61613.1"/>
    <property type="molecule type" value="Genomic_DNA"/>
</dbReference>
<accession>A0A0H3CM20</accession>